<organism evidence="2 3">
    <name type="scientific">miscellaneous Crenarchaeota group-15 archaeon DG-45</name>
    <dbReference type="NCBI Taxonomy" id="1685127"/>
    <lineage>
        <taxon>Archaea</taxon>
        <taxon>Candidatus Bathyarchaeota</taxon>
        <taxon>MCG-15</taxon>
    </lineage>
</organism>
<gene>
    <name evidence="2" type="ORF">AC482_05980</name>
</gene>
<evidence type="ECO:0000256" key="1">
    <source>
        <dbReference type="SAM" id="Phobius"/>
    </source>
</evidence>
<sequence length="107" mass="12600">MSLRTLSKPWLVDLAWDELVTLVACLGLDFIDYLIPVLMTPIYGDILDLAGVIFCGIFFRWLGFVSLIELIPGLDVLPNFTITWLIWYVNKKRWEKSRLEDELEHWR</sequence>
<reference evidence="2 3" key="1">
    <citation type="submission" date="2015-06" db="EMBL/GenBank/DDBJ databases">
        <title>New insights into the roles of widespread benthic archaea in carbon and nitrogen cycling.</title>
        <authorList>
            <person name="Lazar C.S."/>
            <person name="Baker B.J."/>
            <person name="Seitz K.W."/>
            <person name="Hyde A.S."/>
            <person name="Dick G.J."/>
            <person name="Hinrichs K.-U."/>
            <person name="Teske A.P."/>
        </authorList>
    </citation>
    <scope>NUCLEOTIDE SEQUENCE [LARGE SCALE GENOMIC DNA]</scope>
    <source>
        <strain evidence="2">DG-45</strain>
    </source>
</reference>
<feature type="transmembrane region" description="Helical" evidence="1">
    <location>
        <begin position="46"/>
        <end position="64"/>
    </location>
</feature>
<dbReference type="EMBL" id="LFWZ01000057">
    <property type="protein sequence ID" value="KON29648.1"/>
    <property type="molecule type" value="Genomic_DNA"/>
</dbReference>
<accession>A0A0M0BM76</accession>
<dbReference type="Proteomes" id="UP000037210">
    <property type="component" value="Unassembled WGS sequence"/>
</dbReference>
<dbReference type="AlphaFoldDB" id="A0A0M0BM76"/>
<proteinExistence type="predicted"/>
<comment type="caution">
    <text evidence="2">The sequence shown here is derived from an EMBL/GenBank/DDBJ whole genome shotgun (WGS) entry which is preliminary data.</text>
</comment>
<evidence type="ECO:0000313" key="2">
    <source>
        <dbReference type="EMBL" id="KON29648.1"/>
    </source>
</evidence>
<keyword evidence="1" id="KW-0812">Transmembrane</keyword>
<feature type="transmembrane region" description="Helical" evidence="1">
    <location>
        <begin position="20"/>
        <end position="39"/>
    </location>
</feature>
<evidence type="ECO:0000313" key="3">
    <source>
        <dbReference type="Proteomes" id="UP000037210"/>
    </source>
</evidence>
<protein>
    <submittedName>
        <fullName evidence="2">Uncharacterized protein</fullName>
    </submittedName>
</protein>
<name>A0A0M0BM76_9ARCH</name>
<keyword evidence="1" id="KW-1133">Transmembrane helix</keyword>
<keyword evidence="1" id="KW-0472">Membrane</keyword>